<feature type="transmembrane region" description="Helical" evidence="1">
    <location>
        <begin position="194"/>
        <end position="213"/>
    </location>
</feature>
<keyword evidence="4" id="KW-1185">Reference proteome</keyword>
<dbReference type="KEGG" id="mrb:Mrub_1837"/>
<feature type="transmembrane region" description="Helical" evidence="1">
    <location>
        <begin position="243"/>
        <end position="262"/>
    </location>
</feature>
<feature type="transmembrane region" description="Helical" evidence="1">
    <location>
        <begin position="307"/>
        <end position="329"/>
    </location>
</feature>
<name>D3PT11_MEIRD</name>
<keyword evidence="1" id="KW-0812">Transmembrane</keyword>
<feature type="transmembrane region" description="Helical" evidence="1">
    <location>
        <begin position="282"/>
        <end position="301"/>
    </location>
</feature>
<dbReference type="KEGG" id="mre:K649_13375"/>
<dbReference type="eggNOG" id="ENOG5033ARM">
    <property type="taxonomic scope" value="Bacteria"/>
</dbReference>
<reference evidence="2 4" key="1">
    <citation type="journal article" date="2010" name="Stand. Genomic Sci.">
        <title>Complete genome sequence of Meiothermus ruber type strain (21).</title>
        <authorList>
            <person name="Tindall B.J."/>
            <person name="Sikorski J."/>
            <person name="Lucas S."/>
            <person name="Goltsman E."/>
            <person name="Copeland A."/>
            <person name="Glavina Del Rio T."/>
            <person name="Nolan M."/>
            <person name="Tice H."/>
            <person name="Cheng J.F."/>
            <person name="Han C."/>
            <person name="Pitluck S."/>
            <person name="Liolios K."/>
            <person name="Ivanova N."/>
            <person name="Mavromatis K."/>
            <person name="Ovchinnikova G."/>
            <person name="Pati A."/>
            <person name="Fahnrich R."/>
            <person name="Goodwin L."/>
            <person name="Chen A."/>
            <person name="Palaniappan K."/>
            <person name="Land M."/>
            <person name="Hauser L."/>
            <person name="Chang Y.J."/>
            <person name="Jeffries C.D."/>
            <person name="Rohde M."/>
            <person name="Goker M."/>
            <person name="Woyke T."/>
            <person name="Bristow J."/>
            <person name="Eisen J.A."/>
            <person name="Markowitz V."/>
            <person name="Hugenholtz P."/>
            <person name="Kyrpides N.C."/>
            <person name="Klenk H.P."/>
            <person name="Lapidus A."/>
        </authorList>
    </citation>
    <scope>NUCLEOTIDE SEQUENCE [LARGE SCALE GENOMIC DNA]</scope>
    <source>
        <strain evidence="4">ATCC 35948 / DSM 1279 / VKM B-1258 / 21</strain>
        <strain evidence="2">DSM 1279</strain>
    </source>
</reference>
<proteinExistence type="predicted"/>
<sequence>MSQRTEFYSERGVAVLASYTRTGYPVGATDRLTPLLQHLGPLIETAVDAQQVAAVLEAHGYNDRMVLERYGYPNVFELAEALYRIAPRRAAASRRKANRLPETLRELSHGLFYGMPGLFFPAIFAWVGAREATLGLILSAILGWAWSQGMIRLAYVLMGRGFAAEARKLLQTMFFLGLGPALLVSLLLQADLALAVLVVLQTAYHMASSILLLYKRELWLLLAALPAVLAGVLFLWFPELLGATGTVTVMMGSVLLSVAAALLELRTRAGHSPWKVLQKADWLDAIPLVLYGLFSAIFVFINPFWHWVTGTSIVLGLAVVPLVLSMGGLEWQLRVFLERVSLLLASTSDLRVFARNINRIFLSALASYAALLLVLSLLTKVFFGLNSPASEVFLLANFLLGIGFFVAFTLTSMNRTLRVLLGMLLALLVYAVAFALSIQGLLPLDESVSYLIGCGVFTSYLLLVALPVLRELRNYQ</sequence>
<evidence type="ECO:0000313" key="4">
    <source>
        <dbReference type="Proteomes" id="UP000006655"/>
    </source>
</evidence>
<feature type="transmembrane region" description="Helical" evidence="1">
    <location>
        <begin position="420"/>
        <end position="442"/>
    </location>
</feature>
<reference evidence="3" key="2">
    <citation type="submission" date="2013-04" db="EMBL/GenBank/DDBJ databases">
        <title>Non-Hybrid, Finished Microbial Genome Assemblies from Long-Read SMRT Sequencing Data.</title>
        <authorList>
            <person name="Klammer A."/>
            <person name="Drake J."/>
            <person name="Heiner C."/>
            <person name="Clum A."/>
            <person name="Copeland A."/>
            <person name="Huddleston J."/>
            <person name="Eichler E."/>
            <person name="Turner S.W."/>
        </authorList>
    </citation>
    <scope>NUCLEOTIDE SEQUENCE</scope>
    <source>
        <strain evidence="3">DSM 1279</strain>
    </source>
</reference>
<dbReference type="Proteomes" id="UP000013026">
    <property type="component" value="Chromosome"/>
</dbReference>
<dbReference type="EMBL" id="CP005385">
    <property type="protein sequence ID" value="AGK05961.1"/>
    <property type="molecule type" value="Genomic_DNA"/>
</dbReference>
<evidence type="ECO:0000256" key="1">
    <source>
        <dbReference type="SAM" id="Phobius"/>
    </source>
</evidence>
<dbReference type="OrthoDB" id="4339140at2"/>
<feature type="transmembrane region" description="Helical" evidence="1">
    <location>
        <begin position="389"/>
        <end position="408"/>
    </location>
</feature>
<feature type="transmembrane region" description="Helical" evidence="1">
    <location>
        <begin position="169"/>
        <end position="188"/>
    </location>
</feature>
<dbReference type="STRING" id="504728.K649_13375"/>
<dbReference type="AlphaFoldDB" id="D3PT11"/>
<accession>D3PT11</accession>
<reference evidence="3 5" key="3">
    <citation type="submission" date="2013-04" db="EMBL/GenBank/DDBJ databases">
        <authorList>
            <person name="Chin J."/>
            <person name="Alexander D.H."/>
            <person name="Marks P."/>
            <person name="Korlach J."/>
            <person name="Clum A."/>
            <person name="Copeland A."/>
        </authorList>
    </citation>
    <scope>NUCLEOTIDE SEQUENCE [LARGE SCALE GENOMIC DNA]</scope>
    <source>
        <strain evidence="5">ATCC 35948 / DSM 1279 / VKM B-1258 / 21</strain>
        <strain evidence="3">DSM 1279</strain>
    </source>
</reference>
<keyword evidence="1" id="KW-1133">Transmembrane helix</keyword>
<dbReference type="RefSeq" id="WP_013014093.1">
    <property type="nucleotide sequence ID" value="NC_013946.1"/>
</dbReference>
<feature type="transmembrane region" description="Helical" evidence="1">
    <location>
        <begin position="110"/>
        <end position="129"/>
    </location>
</feature>
<dbReference type="PATRIC" id="fig|504728.9.peg.2750"/>
<feature type="transmembrane region" description="Helical" evidence="1">
    <location>
        <begin position="218"/>
        <end position="237"/>
    </location>
</feature>
<evidence type="ECO:0000313" key="3">
    <source>
        <dbReference type="EMBL" id="AGK05961.1"/>
    </source>
</evidence>
<gene>
    <name evidence="2" type="ordered locus">Mrub_1837</name>
    <name evidence="3" type="ORF">K649_13375</name>
</gene>
<dbReference type="EMBL" id="CP001743">
    <property type="protein sequence ID" value="ADD28594.1"/>
    <property type="molecule type" value="Genomic_DNA"/>
</dbReference>
<feature type="transmembrane region" description="Helical" evidence="1">
    <location>
        <begin position="135"/>
        <end position="157"/>
    </location>
</feature>
<evidence type="ECO:0000313" key="2">
    <source>
        <dbReference type="EMBL" id="ADD28594.1"/>
    </source>
</evidence>
<evidence type="ECO:0000313" key="5">
    <source>
        <dbReference type="Proteomes" id="UP000013026"/>
    </source>
</evidence>
<feature type="transmembrane region" description="Helical" evidence="1">
    <location>
        <begin position="448"/>
        <end position="469"/>
    </location>
</feature>
<keyword evidence="1" id="KW-0472">Membrane</keyword>
<feature type="transmembrane region" description="Helical" evidence="1">
    <location>
        <begin position="360"/>
        <end position="383"/>
    </location>
</feature>
<dbReference type="Proteomes" id="UP000006655">
    <property type="component" value="Chromosome"/>
</dbReference>
<protein>
    <submittedName>
        <fullName evidence="3">Uncharacterized protein</fullName>
    </submittedName>
</protein>
<organism evidence="3 5">
    <name type="scientific">Meiothermus ruber (strain ATCC 35948 / DSM 1279 / VKM B-1258 / 21)</name>
    <name type="common">Thermus ruber</name>
    <dbReference type="NCBI Taxonomy" id="504728"/>
    <lineage>
        <taxon>Bacteria</taxon>
        <taxon>Thermotogati</taxon>
        <taxon>Deinococcota</taxon>
        <taxon>Deinococci</taxon>
        <taxon>Thermales</taxon>
        <taxon>Thermaceae</taxon>
        <taxon>Meiothermus</taxon>
    </lineage>
</organism>